<protein>
    <recommendedName>
        <fullName evidence="3">G-protein coupled receptors family 2 profile 2 domain-containing protein</fullName>
    </recommendedName>
</protein>
<feature type="transmembrane region" description="Helical" evidence="1">
    <location>
        <begin position="90"/>
        <end position="109"/>
    </location>
</feature>
<accession>A0A2A4J9D1</accession>
<dbReference type="InterPro" id="IPR051384">
    <property type="entry name" value="Mth_GPCR"/>
</dbReference>
<gene>
    <name evidence="2" type="ORF">B5V51_5399</name>
</gene>
<dbReference type="GO" id="GO:0008528">
    <property type="term" value="F:G protein-coupled peptide receptor activity"/>
    <property type="evidence" value="ECO:0007669"/>
    <property type="project" value="TreeGrafter"/>
</dbReference>
<comment type="caution">
    <text evidence="2">The sequence shown here is derived from an EMBL/GenBank/DDBJ whole genome shotgun (WGS) entry which is preliminary data.</text>
</comment>
<sequence length="370" mass="43304">MADQTAFDIVPGLFLYQQYGMMNLTSFLVPYLTKEGILYGELRNAFNRWKKFEVNQFCIDVTKEGRVVYFVDVTNLVTYSGFHYTFYRKFALILCVILLLIVLITYSALSHLRDMGGKLLKIIVCCFLVLTFIEYGHCTIVVYDWIAIVTFFESLHYFFNLAIFTWLNVMFYDVWRSLRNKNAEPLNSTISTNKLFMKYILYGFGVPFVMTICIVIFEYTDATSVPWLITPKLNSLGTCKDFELLVYVYTPGTILSLFNIYVCWFAIKSESWGSTTHLPITTGCNIKNRKQNLERLAQYVKLMIFLTIVACVKSYALWNYDIHPIVSTNTWLLGVVFVVLFLRNRNVIEKISERIRRPRKQNKMELHQTH</sequence>
<name>A0A2A4J9D1_HELVI</name>
<evidence type="ECO:0000313" key="2">
    <source>
        <dbReference type="EMBL" id="PCG68288.1"/>
    </source>
</evidence>
<dbReference type="GO" id="GO:0005886">
    <property type="term" value="C:plasma membrane"/>
    <property type="evidence" value="ECO:0007669"/>
    <property type="project" value="TreeGrafter"/>
</dbReference>
<evidence type="ECO:0008006" key="3">
    <source>
        <dbReference type="Google" id="ProtNLM"/>
    </source>
</evidence>
<dbReference type="PANTHER" id="PTHR47154">
    <property type="entry name" value="G-PROTEIN COUPLED RECEPTOR MTH-RELATED"/>
    <property type="match status" value="1"/>
</dbReference>
<keyword evidence="1" id="KW-1133">Transmembrane helix</keyword>
<reference evidence="2" key="1">
    <citation type="submission" date="2017-09" db="EMBL/GenBank/DDBJ databases">
        <title>Contemporary evolution of a Lepidopteran species, Heliothis virescens, in response to modern agricultural practices.</title>
        <authorList>
            <person name="Fritz M.L."/>
            <person name="Deyonke A.M."/>
            <person name="Papanicolaou A."/>
            <person name="Micinski S."/>
            <person name="Westbrook J."/>
            <person name="Gould F."/>
        </authorList>
    </citation>
    <scope>NUCLEOTIDE SEQUENCE [LARGE SCALE GENOMIC DNA]</scope>
    <source>
        <strain evidence="2">HvINT-</strain>
        <tissue evidence="2">Whole body</tissue>
    </source>
</reference>
<keyword evidence="1" id="KW-0472">Membrane</keyword>
<feature type="transmembrane region" description="Helical" evidence="1">
    <location>
        <begin position="322"/>
        <end position="342"/>
    </location>
</feature>
<feature type="transmembrane region" description="Helical" evidence="1">
    <location>
        <begin position="244"/>
        <end position="267"/>
    </location>
</feature>
<feature type="transmembrane region" description="Helical" evidence="1">
    <location>
        <begin position="121"/>
        <end position="143"/>
    </location>
</feature>
<keyword evidence="1" id="KW-0812">Transmembrane</keyword>
<feature type="transmembrane region" description="Helical" evidence="1">
    <location>
        <begin position="155"/>
        <end position="175"/>
    </location>
</feature>
<organism evidence="2">
    <name type="scientific">Heliothis virescens</name>
    <name type="common">Tobacco budworm moth</name>
    <dbReference type="NCBI Taxonomy" id="7102"/>
    <lineage>
        <taxon>Eukaryota</taxon>
        <taxon>Metazoa</taxon>
        <taxon>Ecdysozoa</taxon>
        <taxon>Arthropoda</taxon>
        <taxon>Hexapoda</taxon>
        <taxon>Insecta</taxon>
        <taxon>Pterygota</taxon>
        <taxon>Neoptera</taxon>
        <taxon>Endopterygota</taxon>
        <taxon>Lepidoptera</taxon>
        <taxon>Glossata</taxon>
        <taxon>Ditrysia</taxon>
        <taxon>Noctuoidea</taxon>
        <taxon>Noctuidae</taxon>
        <taxon>Heliothinae</taxon>
        <taxon>Heliothis</taxon>
    </lineage>
</organism>
<dbReference type="Gene3D" id="1.20.1070.10">
    <property type="entry name" value="Rhodopsin 7-helix transmembrane proteins"/>
    <property type="match status" value="1"/>
</dbReference>
<dbReference type="PANTHER" id="PTHR47154:SF2">
    <property type="entry name" value="G-PROTEIN COUPLED RECEPTOR MTH-RELATED"/>
    <property type="match status" value="1"/>
</dbReference>
<dbReference type="AlphaFoldDB" id="A0A2A4J9D1"/>
<feature type="transmembrane region" description="Helical" evidence="1">
    <location>
        <begin position="196"/>
        <end position="217"/>
    </location>
</feature>
<dbReference type="EMBL" id="NWSH01002445">
    <property type="protein sequence ID" value="PCG68288.1"/>
    <property type="molecule type" value="Genomic_DNA"/>
</dbReference>
<proteinExistence type="predicted"/>
<feature type="transmembrane region" description="Helical" evidence="1">
    <location>
        <begin position="296"/>
        <end position="316"/>
    </location>
</feature>
<evidence type="ECO:0000256" key="1">
    <source>
        <dbReference type="SAM" id="Phobius"/>
    </source>
</evidence>